<protein>
    <submittedName>
        <fullName evidence="1">Zn-dependent hydrolase of the beta-lactamase fold family</fullName>
    </submittedName>
</protein>
<dbReference type="PANTHER" id="PTHR42967:SF1">
    <property type="entry name" value="MBL FOLD METALLO-HYDROLASE"/>
    <property type="match status" value="1"/>
</dbReference>
<dbReference type="AlphaFoldDB" id="A0A0G0KXM8"/>
<evidence type="ECO:0000313" key="2">
    <source>
        <dbReference type="Proteomes" id="UP000034603"/>
    </source>
</evidence>
<dbReference type="InterPro" id="IPR036866">
    <property type="entry name" value="RibonucZ/Hydroxyglut_hydro"/>
</dbReference>
<reference evidence="1 2" key="1">
    <citation type="journal article" date="2015" name="Nature">
        <title>rRNA introns, odd ribosomes, and small enigmatic genomes across a large radiation of phyla.</title>
        <authorList>
            <person name="Brown C.T."/>
            <person name="Hug L.A."/>
            <person name="Thomas B.C."/>
            <person name="Sharon I."/>
            <person name="Castelle C.J."/>
            <person name="Singh A."/>
            <person name="Wilkins M.J."/>
            <person name="Williams K.H."/>
            <person name="Banfield J.F."/>
        </authorList>
    </citation>
    <scope>NUCLEOTIDE SEQUENCE [LARGE SCALE GENOMIC DNA]</scope>
</reference>
<evidence type="ECO:0000313" key="1">
    <source>
        <dbReference type="EMBL" id="KKQ45296.1"/>
    </source>
</evidence>
<dbReference type="SUPFAM" id="SSF56281">
    <property type="entry name" value="Metallo-hydrolase/oxidoreductase"/>
    <property type="match status" value="1"/>
</dbReference>
<organism evidence="1 2">
    <name type="scientific">Candidatus Woesebacteria bacterium GW2011_GWA1_37_8</name>
    <dbReference type="NCBI Taxonomy" id="1618546"/>
    <lineage>
        <taxon>Bacteria</taxon>
        <taxon>Candidatus Woeseibacteriota</taxon>
    </lineage>
</organism>
<proteinExistence type="predicted"/>
<gene>
    <name evidence="1" type="ORF">US62_C0017G0015</name>
</gene>
<accession>A0A0G0KXM8</accession>
<name>A0A0G0KXM8_9BACT</name>
<comment type="caution">
    <text evidence="1">The sequence shown here is derived from an EMBL/GenBank/DDBJ whole genome shotgun (WGS) entry which is preliminary data.</text>
</comment>
<keyword evidence="1" id="KW-0378">Hydrolase</keyword>
<dbReference type="PATRIC" id="fig|1618546.3.peg.503"/>
<dbReference type="Pfam" id="PF13483">
    <property type="entry name" value="Lactamase_B_3"/>
    <property type="match status" value="1"/>
</dbReference>
<dbReference type="PANTHER" id="PTHR42967">
    <property type="entry name" value="METAL DEPENDENT HYDROLASE"/>
    <property type="match status" value="1"/>
</dbReference>
<sequence>MDISYFGHSSFKIKGKSGSVVTDPFNPHEVGFKFSGISADLVTISHDHGDHNRAELVLDSPFVINGPGEYEVADISVIGYQTFHDDKNGSERGNNTIYVYEVDDFRLAHLGDLGHKLSDKLVEDLGDIDVLFVPVGGYFTIDAQTAVTVVQSIEPTLIIPMHYKYKGINEEAFGKLTEVDVFVKAMGLPSENLPKLSIKKSELAEDQKIVILEIRS</sequence>
<dbReference type="GO" id="GO:0016787">
    <property type="term" value="F:hydrolase activity"/>
    <property type="evidence" value="ECO:0007669"/>
    <property type="project" value="UniProtKB-KW"/>
</dbReference>
<dbReference type="Gene3D" id="3.60.15.10">
    <property type="entry name" value="Ribonuclease Z/Hydroxyacylglutathione hydrolase-like"/>
    <property type="match status" value="1"/>
</dbReference>
<dbReference type="Proteomes" id="UP000034603">
    <property type="component" value="Unassembled WGS sequence"/>
</dbReference>
<dbReference type="EMBL" id="LBTR01000017">
    <property type="protein sequence ID" value="KKQ45296.1"/>
    <property type="molecule type" value="Genomic_DNA"/>
</dbReference>